<gene>
    <name evidence="1" type="ORF">ACFPYN_05490</name>
</gene>
<reference evidence="2" key="1">
    <citation type="journal article" date="2019" name="Int. J. Syst. Evol. Microbiol.">
        <title>The Global Catalogue of Microorganisms (GCM) 10K type strain sequencing project: providing services to taxonomists for standard genome sequencing and annotation.</title>
        <authorList>
            <consortium name="The Broad Institute Genomics Platform"/>
            <consortium name="The Broad Institute Genome Sequencing Center for Infectious Disease"/>
            <person name="Wu L."/>
            <person name="Ma J."/>
        </authorList>
    </citation>
    <scope>NUCLEOTIDE SEQUENCE [LARGE SCALE GENOMIC DNA]</scope>
    <source>
        <strain evidence="2">CCUG 54527</strain>
    </source>
</reference>
<proteinExistence type="predicted"/>
<dbReference type="RefSeq" id="WP_377733009.1">
    <property type="nucleotide sequence ID" value="NZ_JBHSRI010000005.1"/>
</dbReference>
<keyword evidence="2" id="KW-1185">Reference proteome</keyword>
<name>A0ABW1L6X0_9BACL</name>
<evidence type="ECO:0000313" key="1">
    <source>
        <dbReference type="EMBL" id="MFC6038907.1"/>
    </source>
</evidence>
<organism evidence="1 2">
    <name type="scientific">Paenisporosarcina macmurdoensis</name>
    <dbReference type="NCBI Taxonomy" id="212659"/>
    <lineage>
        <taxon>Bacteria</taxon>
        <taxon>Bacillati</taxon>
        <taxon>Bacillota</taxon>
        <taxon>Bacilli</taxon>
        <taxon>Bacillales</taxon>
        <taxon>Caryophanaceae</taxon>
        <taxon>Paenisporosarcina</taxon>
    </lineage>
</organism>
<sequence length="81" mass="9314">MTKNYELNEAQISVLRSLHFWRRNLYVASIHQDLIECTKSKKAIFHVFKSCDRLDIPFAIQNLVIYAASQNIAFGDLKIGG</sequence>
<accession>A0ABW1L6X0</accession>
<evidence type="ECO:0000313" key="2">
    <source>
        <dbReference type="Proteomes" id="UP001596170"/>
    </source>
</evidence>
<protein>
    <submittedName>
        <fullName evidence="1">Uncharacterized protein</fullName>
    </submittedName>
</protein>
<dbReference type="EMBL" id="JBHSRI010000005">
    <property type="protein sequence ID" value="MFC6038907.1"/>
    <property type="molecule type" value="Genomic_DNA"/>
</dbReference>
<comment type="caution">
    <text evidence="1">The sequence shown here is derived from an EMBL/GenBank/DDBJ whole genome shotgun (WGS) entry which is preliminary data.</text>
</comment>
<dbReference type="Proteomes" id="UP001596170">
    <property type="component" value="Unassembled WGS sequence"/>
</dbReference>